<evidence type="ECO:0000313" key="3">
    <source>
        <dbReference type="Proteomes" id="UP000466607"/>
    </source>
</evidence>
<keyword evidence="3" id="KW-1185">Reference proteome</keyword>
<evidence type="ECO:0000313" key="2">
    <source>
        <dbReference type="EMBL" id="BBY17901.1"/>
    </source>
</evidence>
<dbReference type="Pfam" id="PF11307">
    <property type="entry name" value="DUF3109"/>
    <property type="match status" value="1"/>
</dbReference>
<protein>
    <recommendedName>
        <fullName evidence="4">DUF3109 family protein</fullName>
    </recommendedName>
</protein>
<dbReference type="InterPro" id="IPR021458">
    <property type="entry name" value="Rv0495c"/>
</dbReference>
<dbReference type="Proteomes" id="UP000466607">
    <property type="component" value="Chromosome"/>
</dbReference>
<accession>A0AAD1IMZ6</accession>
<gene>
    <name evidence="2" type="ORF">MLIT_34930</name>
</gene>
<organism evidence="2 3">
    <name type="scientific">Mycolicibacterium litorale</name>
    <dbReference type="NCBI Taxonomy" id="758802"/>
    <lineage>
        <taxon>Bacteria</taxon>
        <taxon>Bacillati</taxon>
        <taxon>Actinomycetota</taxon>
        <taxon>Actinomycetes</taxon>
        <taxon>Mycobacteriales</taxon>
        <taxon>Mycobacteriaceae</taxon>
        <taxon>Mycolicibacterium</taxon>
    </lineage>
</organism>
<dbReference type="EMBL" id="AP022586">
    <property type="protein sequence ID" value="BBY17901.1"/>
    <property type="molecule type" value="Genomic_DNA"/>
</dbReference>
<dbReference type="AlphaFoldDB" id="A0AAD1IMZ6"/>
<name>A0AAD1IMZ6_9MYCO</name>
<reference evidence="2 3" key="1">
    <citation type="journal article" date="2019" name="Emerg. Microbes Infect.">
        <title>Comprehensive subspecies identification of 175 nontuberculous mycobacteria species based on 7547 genomic profiles.</title>
        <authorList>
            <person name="Matsumoto Y."/>
            <person name="Kinjo T."/>
            <person name="Motooka D."/>
            <person name="Nabeya D."/>
            <person name="Jung N."/>
            <person name="Uechi K."/>
            <person name="Horii T."/>
            <person name="Iida T."/>
            <person name="Fujita J."/>
            <person name="Nakamura S."/>
        </authorList>
    </citation>
    <scope>NUCLEOTIDE SEQUENCE [LARGE SCALE GENOMIC DNA]</scope>
    <source>
        <strain evidence="2 3">JCM 17423</strain>
    </source>
</reference>
<evidence type="ECO:0008006" key="4">
    <source>
        <dbReference type="Google" id="ProtNLM"/>
    </source>
</evidence>
<evidence type="ECO:0000256" key="1">
    <source>
        <dbReference type="ARBA" id="ARBA00093770"/>
    </source>
</evidence>
<proteinExistence type="inferred from homology"/>
<comment type="similarity">
    <text evidence="1">Belongs to the Rv0495c family.</text>
</comment>
<sequence>MPSPPRIHHKQVDSVAAHVEHAQSHGSNLVRRPGAATRRHPCQVRRGAPAGRVALTSVMPVHPGEVELDFAREWVEFYDPDNSEHLIAADMTWLLSRWTCVFGTPACQGTVEGRPDDGCCSHGAFLSDDDDRARLDDAVTQLTAEDWQFREKGLGKKGYLEMDEYDDKPNLRTRKYKGACIFLNRPGFPGGIGCALHSKALKLGVEPLTMKPDVCWQLPIRRTQDWVTRPDGSEILKTTITEYDRRGWGEGGADLHWYCTGDPAAHVGARQVYESYGPELTELLGEKAYAELAAMCRRRSGLGLIAVHPATRAAQ</sequence>